<reference evidence="5 6" key="1">
    <citation type="submission" date="2023-12" db="EMBL/GenBank/DDBJ databases">
        <title>Genomic sequences of Capnocytophaga and Parvimonas strains.</title>
        <authorList>
            <person name="Watt R.M."/>
            <person name="Wang M."/>
            <person name="Yang T."/>
            <person name="Tong W.M."/>
        </authorList>
    </citation>
    <scope>NUCLEOTIDE SEQUENCE [LARGE SCALE GENOMIC DNA]</scope>
    <source>
        <strain evidence="5 6">CCUG 13096</strain>
    </source>
</reference>
<feature type="domain" description="Carrier" evidence="4">
    <location>
        <begin position="4"/>
        <end position="79"/>
    </location>
</feature>
<dbReference type="InterPro" id="IPR009081">
    <property type="entry name" value="PP-bd_ACP"/>
</dbReference>
<dbReference type="Pfam" id="PF00550">
    <property type="entry name" value="PP-binding"/>
    <property type="match status" value="1"/>
</dbReference>
<dbReference type="InterPro" id="IPR003231">
    <property type="entry name" value="ACP"/>
</dbReference>
<comment type="caution">
    <text evidence="5">The sequence shown here is derived from an EMBL/GenBank/DDBJ whole genome shotgun (WGS) entry which is preliminary data.</text>
</comment>
<keyword evidence="2 3" id="KW-0597">Phosphoprotein</keyword>
<proteinExistence type="inferred from homology"/>
<keyword evidence="6" id="KW-1185">Reference proteome</keyword>
<keyword evidence="3" id="KW-0963">Cytoplasm</keyword>
<evidence type="ECO:0000256" key="1">
    <source>
        <dbReference type="ARBA" id="ARBA00022450"/>
    </source>
</evidence>
<keyword evidence="1 3" id="KW-0596">Phosphopantetheine</keyword>
<dbReference type="SUPFAM" id="SSF47336">
    <property type="entry name" value="ACP-like"/>
    <property type="match status" value="1"/>
</dbReference>
<organism evidence="5 6">
    <name type="scientific">Capnocytophaga gingivalis</name>
    <dbReference type="NCBI Taxonomy" id="1017"/>
    <lineage>
        <taxon>Bacteria</taxon>
        <taxon>Pseudomonadati</taxon>
        <taxon>Bacteroidota</taxon>
        <taxon>Flavobacteriia</taxon>
        <taxon>Flavobacteriales</taxon>
        <taxon>Flavobacteriaceae</taxon>
        <taxon>Capnocytophaga</taxon>
    </lineage>
</organism>
<dbReference type="Gene3D" id="1.10.1200.10">
    <property type="entry name" value="ACP-like"/>
    <property type="match status" value="1"/>
</dbReference>
<evidence type="ECO:0000313" key="5">
    <source>
        <dbReference type="EMBL" id="MEB3076411.1"/>
    </source>
</evidence>
<gene>
    <name evidence="3" type="primary">acpP</name>
    <name evidence="5" type="ORF">VJJ08_14085</name>
</gene>
<comment type="similarity">
    <text evidence="3">Belongs to the acyl carrier protein (ACP) family.</text>
</comment>
<comment type="function">
    <text evidence="3">Carrier of the growing fatty acid chain in fatty acid biosynthesis.</text>
</comment>
<dbReference type="RefSeq" id="WP_298826772.1">
    <property type="nucleotide sequence ID" value="NZ_JAYKBW010000020.1"/>
</dbReference>
<keyword evidence="3" id="KW-0275">Fatty acid biosynthesis</keyword>
<protein>
    <recommendedName>
        <fullName evidence="3">Acyl carrier protein</fullName>
        <shortName evidence="3">ACP</shortName>
    </recommendedName>
</protein>
<accession>A0ABU5ZBQ3</accession>
<dbReference type="EMBL" id="JAYKBW010000020">
    <property type="protein sequence ID" value="MEB3076411.1"/>
    <property type="molecule type" value="Genomic_DNA"/>
</dbReference>
<evidence type="ECO:0000259" key="4">
    <source>
        <dbReference type="PROSITE" id="PS50075"/>
    </source>
</evidence>
<feature type="modified residue" description="O-(pantetheine 4'-phosphoryl)serine" evidence="3">
    <location>
        <position position="39"/>
    </location>
</feature>
<name>A0ABU5ZBQ3_9FLAO</name>
<dbReference type="InterPro" id="IPR036736">
    <property type="entry name" value="ACP-like_sf"/>
</dbReference>
<comment type="PTM">
    <text evidence="3">4'-phosphopantetheine is transferred from CoA to a specific serine of apo-ACP by AcpS. This modification is essential for activity because fatty acids are bound in thioester linkage to the sulfhydryl of the prosthetic group.</text>
</comment>
<keyword evidence="3" id="KW-0444">Lipid biosynthesis</keyword>
<dbReference type="Proteomes" id="UP001311730">
    <property type="component" value="Unassembled WGS sequence"/>
</dbReference>
<dbReference type="PROSITE" id="PS50075">
    <property type="entry name" value="CARRIER"/>
    <property type="match status" value="1"/>
</dbReference>
<comment type="subcellular location">
    <subcellularLocation>
        <location evidence="3">Cytoplasm</location>
    </subcellularLocation>
</comment>
<sequence>MKRDEIITTINDILVEEFEVDRAVIIPEADFRESLGLDSLDYVDLVVVIQETFGVKLVEADFKPIVSFNDFYTTLEEKMNGR</sequence>
<evidence type="ECO:0000256" key="3">
    <source>
        <dbReference type="HAMAP-Rule" id="MF_01217"/>
    </source>
</evidence>
<comment type="pathway">
    <text evidence="3">Lipid metabolism; fatty acid biosynthesis.</text>
</comment>
<keyword evidence="3" id="KW-0443">Lipid metabolism</keyword>
<evidence type="ECO:0000256" key="2">
    <source>
        <dbReference type="ARBA" id="ARBA00022553"/>
    </source>
</evidence>
<dbReference type="HAMAP" id="MF_01217">
    <property type="entry name" value="Acyl_carrier"/>
    <property type="match status" value="1"/>
</dbReference>
<keyword evidence="3" id="KW-0276">Fatty acid metabolism</keyword>
<evidence type="ECO:0000313" key="6">
    <source>
        <dbReference type="Proteomes" id="UP001311730"/>
    </source>
</evidence>